<accession>G7TF77</accession>
<dbReference type="KEGG" id="xor:XOC_1044"/>
<dbReference type="Proteomes" id="UP000008851">
    <property type="component" value="Chromosome"/>
</dbReference>
<organism evidence="1 2">
    <name type="scientific">Xanthomonas oryzae pv. oryzicola (strain BLS256)</name>
    <dbReference type="NCBI Taxonomy" id="383407"/>
    <lineage>
        <taxon>Bacteria</taxon>
        <taxon>Pseudomonadati</taxon>
        <taxon>Pseudomonadota</taxon>
        <taxon>Gammaproteobacteria</taxon>
        <taxon>Lysobacterales</taxon>
        <taxon>Lysobacteraceae</taxon>
        <taxon>Xanthomonas</taxon>
    </lineage>
</organism>
<evidence type="ECO:0000313" key="1">
    <source>
        <dbReference type="EMBL" id="AEQ95245.1"/>
    </source>
</evidence>
<dbReference type="AlphaFoldDB" id="G7TF77"/>
<sequence>MSTFECTDIRFRENLVFSWGRARTLDAMPCLYGQDRSGSIRQKSPTCVGLPC</sequence>
<name>G7TF77_XANOB</name>
<proteinExistence type="predicted"/>
<evidence type="ECO:0000313" key="2">
    <source>
        <dbReference type="Proteomes" id="UP000008851"/>
    </source>
</evidence>
<reference evidence="1 2" key="1">
    <citation type="journal article" date="2011" name="J. Bacteriol.">
        <title>Two new complete genome sequences offer insight into host and tissue specificity of plant pathogenic Xanthomonas spp.</title>
        <authorList>
            <person name="Bogdanove A.J."/>
            <person name="Koebnik R."/>
            <person name="Lu H."/>
            <person name="Furutani A."/>
            <person name="Angiuoli S.V."/>
            <person name="Patil P.B."/>
            <person name="Van Sluys M.A."/>
            <person name="Ryan R.P."/>
            <person name="Meyer D.F."/>
            <person name="Han S.W."/>
            <person name="Aparna G."/>
            <person name="Rajaram M."/>
            <person name="Delcher A.L."/>
            <person name="Phillippy A.M."/>
            <person name="Puiu D."/>
            <person name="Schatz M.C."/>
            <person name="Shumway M."/>
            <person name="Sommer D.D."/>
            <person name="Trapnell C."/>
            <person name="Benahmed F."/>
            <person name="Dimitrov G."/>
            <person name="Madupu R."/>
            <person name="Radune D."/>
            <person name="Sullivan S."/>
            <person name="Jha G."/>
            <person name="Ishihara H."/>
            <person name="Lee S.W."/>
            <person name="Pandey A."/>
            <person name="Sharma V."/>
            <person name="Sriariyanun M."/>
            <person name="Szurek B."/>
            <person name="Vera-Cruz C.M."/>
            <person name="Dorman K.S."/>
            <person name="Ronald P.C."/>
            <person name="Verdier V."/>
            <person name="Dow J.M."/>
            <person name="Sonti R.V."/>
            <person name="Tsuge S."/>
            <person name="Brendel V.P."/>
            <person name="Rabinowicz P.D."/>
            <person name="Leach J.E."/>
            <person name="White F.F."/>
            <person name="Salzberg S.L."/>
        </authorList>
    </citation>
    <scope>NUCLEOTIDE SEQUENCE [LARGE SCALE GENOMIC DNA]</scope>
    <source>
        <strain evidence="1 2">BLS256</strain>
    </source>
</reference>
<protein>
    <submittedName>
        <fullName evidence="1">Uncharacterized protein</fullName>
    </submittedName>
</protein>
<gene>
    <name evidence="1" type="ORF">XOC_1044</name>
</gene>
<dbReference type="EMBL" id="CP003057">
    <property type="protein sequence ID" value="AEQ95245.1"/>
    <property type="molecule type" value="Genomic_DNA"/>
</dbReference>
<dbReference type="HOGENOM" id="CLU_3086231_0_0_6"/>